<accession>A0A8T0QDZ4</accession>
<comment type="caution">
    <text evidence="1">The sequence shown here is derived from an EMBL/GenBank/DDBJ whole genome shotgun (WGS) entry which is preliminary data.</text>
</comment>
<organism evidence="1 2">
    <name type="scientific">Panicum virgatum</name>
    <name type="common">Blackwell switchgrass</name>
    <dbReference type="NCBI Taxonomy" id="38727"/>
    <lineage>
        <taxon>Eukaryota</taxon>
        <taxon>Viridiplantae</taxon>
        <taxon>Streptophyta</taxon>
        <taxon>Embryophyta</taxon>
        <taxon>Tracheophyta</taxon>
        <taxon>Spermatophyta</taxon>
        <taxon>Magnoliopsida</taxon>
        <taxon>Liliopsida</taxon>
        <taxon>Poales</taxon>
        <taxon>Poaceae</taxon>
        <taxon>PACMAD clade</taxon>
        <taxon>Panicoideae</taxon>
        <taxon>Panicodae</taxon>
        <taxon>Paniceae</taxon>
        <taxon>Panicinae</taxon>
        <taxon>Panicum</taxon>
        <taxon>Panicum sect. Hiantes</taxon>
    </lineage>
</organism>
<evidence type="ECO:0000313" key="2">
    <source>
        <dbReference type="Proteomes" id="UP000823388"/>
    </source>
</evidence>
<protein>
    <submittedName>
        <fullName evidence="1">Uncharacterized protein</fullName>
    </submittedName>
</protein>
<reference evidence="1" key="1">
    <citation type="submission" date="2020-05" db="EMBL/GenBank/DDBJ databases">
        <title>WGS assembly of Panicum virgatum.</title>
        <authorList>
            <person name="Lovell J.T."/>
            <person name="Jenkins J."/>
            <person name="Shu S."/>
            <person name="Juenger T.E."/>
            <person name="Schmutz J."/>
        </authorList>
    </citation>
    <scope>NUCLEOTIDE SEQUENCE</scope>
    <source>
        <strain evidence="1">AP13</strain>
    </source>
</reference>
<evidence type="ECO:0000313" key="1">
    <source>
        <dbReference type="EMBL" id="KAG2571695.1"/>
    </source>
</evidence>
<gene>
    <name evidence="1" type="ORF">PVAP13_7KG116865</name>
</gene>
<name>A0A8T0QDZ4_PANVG</name>
<dbReference type="AlphaFoldDB" id="A0A8T0QDZ4"/>
<proteinExistence type="predicted"/>
<dbReference type="Proteomes" id="UP000823388">
    <property type="component" value="Chromosome 7K"/>
</dbReference>
<dbReference type="EMBL" id="CM029049">
    <property type="protein sequence ID" value="KAG2571695.1"/>
    <property type="molecule type" value="Genomic_DNA"/>
</dbReference>
<sequence length="71" mass="7674">MRAGRGRPYALHLWGTQTPTSNLECAVGGAVGARSERIRPLCQGGGGDTVPRWGQSKSLVDATKFRCRMKD</sequence>
<keyword evidence="2" id="KW-1185">Reference proteome</keyword>